<name>A0A371H546_MUCPR</name>
<dbReference type="STRING" id="157652.A0A371H546"/>
<evidence type="ECO:0008006" key="3">
    <source>
        <dbReference type="Google" id="ProtNLM"/>
    </source>
</evidence>
<dbReference type="Proteomes" id="UP000257109">
    <property type="component" value="Unassembled WGS sequence"/>
</dbReference>
<dbReference type="PANTHER" id="PTHR35046">
    <property type="entry name" value="ZINC KNUCKLE (CCHC-TYPE) FAMILY PROTEIN"/>
    <property type="match status" value="1"/>
</dbReference>
<sequence length="105" mass="12301">MDFVHGLLRTQKGRDSKFVVVDRFSKMAHFISFHKSDNAYHMANIFFMEVVRLHGHRKSITPNFSTIFYPQMDGQIDVVSRTLSYLLRYFMGKKLKIMGKLATSH</sequence>
<comment type="caution">
    <text evidence="1">The sequence shown here is derived from an EMBL/GenBank/DDBJ whole genome shotgun (WGS) entry which is preliminary data.</text>
</comment>
<keyword evidence="2" id="KW-1185">Reference proteome</keyword>
<dbReference type="PANTHER" id="PTHR35046:SF9">
    <property type="entry name" value="RNA-DIRECTED DNA POLYMERASE"/>
    <property type="match status" value="1"/>
</dbReference>
<dbReference type="OrthoDB" id="1935586at2759"/>
<dbReference type="InterPro" id="IPR036397">
    <property type="entry name" value="RNaseH_sf"/>
</dbReference>
<protein>
    <recommendedName>
        <fullName evidence="3">Integrase catalytic domain-containing protein</fullName>
    </recommendedName>
</protein>
<evidence type="ECO:0000313" key="2">
    <source>
        <dbReference type="Proteomes" id="UP000257109"/>
    </source>
</evidence>
<dbReference type="SUPFAM" id="SSF53098">
    <property type="entry name" value="Ribonuclease H-like"/>
    <property type="match status" value="1"/>
</dbReference>
<dbReference type="InterPro" id="IPR012337">
    <property type="entry name" value="RNaseH-like_sf"/>
</dbReference>
<evidence type="ECO:0000313" key="1">
    <source>
        <dbReference type="EMBL" id="RDX97910.1"/>
    </source>
</evidence>
<dbReference type="Gene3D" id="3.30.420.10">
    <property type="entry name" value="Ribonuclease H-like superfamily/Ribonuclease H"/>
    <property type="match status" value="1"/>
</dbReference>
<gene>
    <name evidence="1" type="ORF">CR513_19261</name>
</gene>
<dbReference type="AlphaFoldDB" id="A0A371H546"/>
<organism evidence="1 2">
    <name type="scientific">Mucuna pruriens</name>
    <name type="common">Velvet bean</name>
    <name type="synonym">Dolichos pruriens</name>
    <dbReference type="NCBI Taxonomy" id="157652"/>
    <lineage>
        <taxon>Eukaryota</taxon>
        <taxon>Viridiplantae</taxon>
        <taxon>Streptophyta</taxon>
        <taxon>Embryophyta</taxon>
        <taxon>Tracheophyta</taxon>
        <taxon>Spermatophyta</taxon>
        <taxon>Magnoliopsida</taxon>
        <taxon>eudicotyledons</taxon>
        <taxon>Gunneridae</taxon>
        <taxon>Pentapetalae</taxon>
        <taxon>rosids</taxon>
        <taxon>fabids</taxon>
        <taxon>Fabales</taxon>
        <taxon>Fabaceae</taxon>
        <taxon>Papilionoideae</taxon>
        <taxon>50 kb inversion clade</taxon>
        <taxon>NPAAA clade</taxon>
        <taxon>indigoferoid/millettioid clade</taxon>
        <taxon>Phaseoleae</taxon>
        <taxon>Mucuna</taxon>
    </lineage>
</organism>
<dbReference type="GO" id="GO:0003676">
    <property type="term" value="F:nucleic acid binding"/>
    <property type="evidence" value="ECO:0007669"/>
    <property type="project" value="InterPro"/>
</dbReference>
<reference evidence="1" key="1">
    <citation type="submission" date="2018-05" db="EMBL/GenBank/DDBJ databases">
        <title>Draft genome of Mucuna pruriens seed.</title>
        <authorList>
            <person name="Nnadi N.E."/>
            <person name="Vos R."/>
            <person name="Hasami M.H."/>
            <person name="Devisetty U.K."/>
            <person name="Aguiy J.C."/>
        </authorList>
    </citation>
    <scope>NUCLEOTIDE SEQUENCE [LARGE SCALE GENOMIC DNA]</scope>
    <source>
        <strain evidence="1">JCA_2017</strain>
    </source>
</reference>
<proteinExistence type="predicted"/>
<accession>A0A371H546</accession>
<feature type="non-terminal residue" evidence="1">
    <location>
        <position position="1"/>
    </location>
</feature>
<dbReference type="EMBL" id="QJKJ01003551">
    <property type="protein sequence ID" value="RDX97910.1"/>
    <property type="molecule type" value="Genomic_DNA"/>
</dbReference>